<dbReference type="InterPro" id="IPR011114">
    <property type="entry name" value="RuvA_C"/>
</dbReference>
<evidence type="ECO:0000256" key="3">
    <source>
        <dbReference type="ARBA" id="ARBA00023125"/>
    </source>
</evidence>
<evidence type="ECO:0000256" key="4">
    <source>
        <dbReference type="ARBA" id="ARBA00023172"/>
    </source>
</evidence>
<keyword evidence="2 6" id="KW-0227">DNA damage</keyword>
<dbReference type="SUPFAM" id="SSF47781">
    <property type="entry name" value="RuvA domain 2-like"/>
    <property type="match status" value="1"/>
</dbReference>
<dbReference type="InterPro" id="IPR003583">
    <property type="entry name" value="Hlx-hairpin-Hlx_DNA-bd_motif"/>
</dbReference>
<dbReference type="Pfam" id="PF01330">
    <property type="entry name" value="RuvA_N"/>
    <property type="match status" value="1"/>
</dbReference>
<evidence type="ECO:0000256" key="6">
    <source>
        <dbReference type="HAMAP-Rule" id="MF_00031"/>
    </source>
</evidence>
<reference evidence="9" key="1">
    <citation type="submission" date="2017-09" db="EMBL/GenBank/DDBJ databases">
        <title>Depth-based differentiation of microbial function through sediment-hosted aquifers and enrichment of novel symbionts in the deep terrestrial subsurface.</title>
        <authorList>
            <person name="Probst A.J."/>
            <person name="Ladd B."/>
            <person name="Jarett J.K."/>
            <person name="Geller-Mcgrath D.E."/>
            <person name="Sieber C.M.K."/>
            <person name="Emerson J.B."/>
            <person name="Anantharaman K."/>
            <person name="Thomas B.C."/>
            <person name="Malmstrom R."/>
            <person name="Stieglmeier M."/>
            <person name="Klingl A."/>
            <person name="Woyke T."/>
            <person name="Ryan C.M."/>
            <person name="Banfield J.F."/>
        </authorList>
    </citation>
    <scope>NUCLEOTIDE SEQUENCE [LARGE SCALE GENOMIC DNA]</scope>
</reference>
<dbReference type="GO" id="GO:0005737">
    <property type="term" value="C:cytoplasm"/>
    <property type="evidence" value="ECO:0007669"/>
    <property type="project" value="UniProtKB-SubCell"/>
</dbReference>
<dbReference type="AlphaFoldDB" id="A0A2H0YTZ2"/>
<evidence type="ECO:0000313" key="8">
    <source>
        <dbReference type="EMBL" id="PIS41920.1"/>
    </source>
</evidence>
<evidence type="ECO:0000256" key="1">
    <source>
        <dbReference type="ARBA" id="ARBA00022490"/>
    </source>
</evidence>
<dbReference type="GO" id="GO:0009379">
    <property type="term" value="C:Holliday junction helicase complex"/>
    <property type="evidence" value="ECO:0007669"/>
    <property type="project" value="InterPro"/>
</dbReference>
<comment type="domain">
    <text evidence="6">Has three domains with a flexible linker between the domains II and III and assumes an 'L' shape. Domain III is highly mobile and contacts RuvB.</text>
</comment>
<proteinExistence type="inferred from homology"/>
<dbReference type="Pfam" id="PF07499">
    <property type="entry name" value="RuvA_C"/>
    <property type="match status" value="1"/>
</dbReference>
<dbReference type="SMART" id="SM00278">
    <property type="entry name" value="HhH1"/>
    <property type="match status" value="2"/>
</dbReference>
<dbReference type="InterPro" id="IPR012340">
    <property type="entry name" value="NA-bd_OB-fold"/>
</dbReference>
<comment type="subcellular location">
    <subcellularLocation>
        <location evidence="6">Cytoplasm</location>
    </subcellularLocation>
</comment>
<keyword evidence="3 6" id="KW-0238">DNA-binding</keyword>
<dbReference type="EMBL" id="PEXV01000017">
    <property type="protein sequence ID" value="PIS41920.1"/>
    <property type="molecule type" value="Genomic_DNA"/>
</dbReference>
<dbReference type="NCBIfam" id="TIGR00084">
    <property type="entry name" value="ruvA"/>
    <property type="match status" value="1"/>
</dbReference>
<feature type="domain" description="Helix-hairpin-helix DNA-binding motif class 1" evidence="7">
    <location>
        <begin position="107"/>
        <end position="126"/>
    </location>
</feature>
<dbReference type="InterPro" id="IPR010994">
    <property type="entry name" value="RuvA_2-like"/>
</dbReference>
<gene>
    <name evidence="6" type="primary">ruvA</name>
    <name evidence="8" type="ORF">COT25_00510</name>
</gene>
<comment type="similarity">
    <text evidence="6">Belongs to the RuvA family.</text>
</comment>
<dbReference type="SUPFAM" id="SSF50249">
    <property type="entry name" value="Nucleic acid-binding proteins"/>
    <property type="match status" value="1"/>
</dbReference>
<dbReference type="HAMAP" id="MF_00031">
    <property type="entry name" value="DNA_HJ_migration_RuvA"/>
    <property type="match status" value="1"/>
</dbReference>
<accession>A0A2H0YTZ2</accession>
<dbReference type="Gene3D" id="1.10.150.20">
    <property type="entry name" value="5' to 3' exonuclease, C-terminal subdomain"/>
    <property type="match status" value="1"/>
</dbReference>
<dbReference type="GO" id="GO:0005524">
    <property type="term" value="F:ATP binding"/>
    <property type="evidence" value="ECO:0007669"/>
    <property type="project" value="InterPro"/>
</dbReference>
<dbReference type="GO" id="GO:0006281">
    <property type="term" value="P:DNA repair"/>
    <property type="evidence" value="ECO:0007669"/>
    <property type="project" value="UniProtKB-UniRule"/>
</dbReference>
<feature type="region of interest" description="Domain III" evidence="6">
    <location>
        <begin position="142"/>
        <end position="191"/>
    </location>
</feature>
<comment type="subunit">
    <text evidence="6">Homotetramer. Forms an RuvA(8)-RuvB(12)-Holliday junction (HJ) complex. HJ DNA is sandwiched between 2 RuvA tetramers; dsDNA enters through RuvA and exits via RuvB. An RuvB hexamer assembles on each DNA strand where it exits the tetramer. Each RuvB hexamer is contacted by two RuvA subunits (via domain III) on 2 adjacent RuvB subunits; this complex drives branch migration. In the full resolvosome a probable DNA-RuvA(4)-RuvB(12)-RuvC(2) complex forms which resolves the HJ.</text>
</comment>
<keyword evidence="1 6" id="KW-0963">Cytoplasm</keyword>
<dbReference type="GO" id="GO:0009378">
    <property type="term" value="F:four-way junction helicase activity"/>
    <property type="evidence" value="ECO:0007669"/>
    <property type="project" value="InterPro"/>
</dbReference>
<protein>
    <recommendedName>
        <fullName evidence="6">Holliday junction branch migration complex subunit RuvA</fullName>
    </recommendedName>
</protein>
<dbReference type="GO" id="GO:0006310">
    <property type="term" value="P:DNA recombination"/>
    <property type="evidence" value="ECO:0007669"/>
    <property type="project" value="UniProtKB-UniRule"/>
</dbReference>
<dbReference type="InterPro" id="IPR000085">
    <property type="entry name" value="RuvA"/>
</dbReference>
<organism evidence="8 9">
    <name type="scientific">Candidatus Kerfeldbacteria bacterium CG08_land_8_20_14_0_20_42_7</name>
    <dbReference type="NCBI Taxonomy" id="2014245"/>
    <lineage>
        <taxon>Bacteria</taxon>
        <taxon>Candidatus Kerfeldiibacteriota</taxon>
    </lineage>
</organism>
<dbReference type="SUPFAM" id="SSF46929">
    <property type="entry name" value="DNA helicase RuvA subunit, C-terminal domain"/>
    <property type="match status" value="1"/>
</dbReference>
<dbReference type="Gene3D" id="2.40.50.140">
    <property type="entry name" value="Nucleic acid-binding proteins"/>
    <property type="match status" value="1"/>
</dbReference>
<keyword evidence="5 6" id="KW-0234">DNA repair</keyword>
<name>A0A2H0YTZ2_9BACT</name>
<sequence>MIGQLSGTVVEKENQRLIIDVSGVGFDVFVATTSFDHAQEGQAITLFTHMVVRDDRFELYGFLRKAEKSFFEQLLKVRDVGPKSALAILSLGNLAEVQQSIMNSDTQVLTSIPGIGKKTAERIILELKEKVFATSDGSEKNVRTKDADIIISALQNLGYSSREAKEAVKDLPQDLTNDDQRLRWVLKNIAR</sequence>
<dbReference type="InterPro" id="IPR036267">
    <property type="entry name" value="RuvA_C_sf"/>
</dbReference>
<dbReference type="GO" id="GO:0048476">
    <property type="term" value="C:Holliday junction resolvase complex"/>
    <property type="evidence" value="ECO:0007669"/>
    <property type="project" value="UniProtKB-UniRule"/>
</dbReference>
<comment type="function">
    <text evidence="6">The RuvA-RuvB-RuvC complex processes Holliday junction (HJ) DNA during genetic recombination and DNA repair, while the RuvA-RuvB complex plays an important role in the rescue of blocked DNA replication forks via replication fork reversal (RFR). RuvA specifically binds to HJ cruciform DNA, conferring on it an open structure. The RuvB hexamer acts as an ATP-dependent pump, pulling dsDNA into and through the RuvAB complex. HJ branch migration allows RuvC to scan DNA until it finds its consensus sequence, where it cleaves and resolves the cruciform DNA.</text>
</comment>
<evidence type="ECO:0000256" key="5">
    <source>
        <dbReference type="ARBA" id="ARBA00023204"/>
    </source>
</evidence>
<comment type="caution">
    <text evidence="8">The sequence shown here is derived from an EMBL/GenBank/DDBJ whole genome shotgun (WGS) entry which is preliminary data.</text>
</comment>
<dbReference type="Pfam" id="PF14520">
    <property type="entry name" value="HHH_5"/>
    <property type="match status" value="1"/>
</dbReference>
<dbReference type="Proteomes" id="UP000228711">
    <property type="component" value="Unassembled WGS sequence"/>
</dbReference>
<evidence type="ECO:0000256" key="2">
    <source>
        <dbReference type="ARBA" id="ARBA00022763"/>
    </source>
</evidence>
<evidence type="ECO:0000259" key="7">
    <source>
        <dbReference type="SMART" id="SM00278"/>
    </source>
</evidence>
<dbReference type="GO" id="GO:0000400">
    <property type="term" value="F:four-way junction DNA binding"/>
    <property type="evidence" value="ECO:0007669"/>
    <property type="project" value="UniProtKB-UniRule"/>
</dbReference>
<dbReference type="InterPro" id="IPR013849">
    <property type="entry name" value="DNA_helicase_Holl-junc_RuvA_I"/>
</dbReference>
<feature type="domain" description="Helix-hairpin-helix DNA-binding motif class 1" evidence="7">
    <location>
        <begin position="72"/>
        <end position="91"/>
    </location>
</feature>
<evidence type="ECO:0000313" key="9">
    <source>
        <dbReference type="Proteomes" id="UP000228711"/>
    </source>
</evidence>
<dbReference type="CDD" id="cd14332">
    <property type="entry name" value="UBA_RuvA_C"/>
    <property type="match status" value="1"/>
</dbReference>
<keyword evidence="4 6" id="KW-0233">DNA recombination</keyword>
<comment type="caution">
    <text evidence="6">Lacks conserved residue(s) required for the propagation of feature annotation.</text>
</comment>